<dbReference type="SUPFAM" id="SSF50494">
    <property type="entry name" value="Trypsin-like serine proteases"/>
    <property type="match status" value="1"/>
</dbReference>
<accession>A0A8R2R6X7</accession>
<proteinExistence type="predicted"/>
<evidence type="ECO:0000256" key="1">
    <source>
        <dbReference type="SAM" id="MobiDB-lite"/>
    </source>
</evidence>
<keyword evidence="3" id="KW-1185">Reference proteome</keyword>
<dbReference type="InterPro" id="IPR009003">
    <property type="entry name" value="Peptidase_S1_PA"/>
</dbReference>
<dbReference type="Proteomes" id="UP000005204">
    <property type="component" value="Unassembled WGS sequence"/>
</dbReference>
<evidence type="ECO:0008006" key="4">
    <source>
        <dbReference type="Google" id="ProtNLM"/>
    </source>
</evidence>
<feature type="region of interest" description="Disordered" evidence="1">
    <location>
        <begin position="303"/>
        <end position="336"/>
    </location>
</feature>
<dbReference type="AlphaFoldDB" id="A0A8R2R6X7"/>
<reference evidence="2" key="2">
    <citation type="submission" date="2022-06" db="UniProtKB">
        <authorList>
            <consortium name="EnsemblMetazoa"/>
        </authorList>
    </citation>
    <scope>IDENTIFICATION</scope>
    <source>
        <strain evidence="2">p50T (Dazao)</strain>
    </source>
</reference>
<dbReference type="EnsemblMetazoa" id="XM_038019136.1">
    <property type="protein sequence ID" value="XP_037875064.1"/>
    <property type="gene ID" value="LOC105841270"/>
</dbReference>
<evidence type="ECO:0000313" key="3">
    <source>
        <dbReference type="Proteomes" id="UP000005204"/>
    </source>
</evidence>
<feature type="compositionally biased region" description="Pro residues" evidence="1">
    <location>
        <begin position="314"/>
        <end position="326"/>
    </location>
</feature>
<feature type="region of interest" description="Disordered" evidence="1">
    <location>
        <begin position="360"/>
        <end position="424"/>
    </location>
</feature>
<name>A0A8R2R6X7_BOMMO</name>
<protein>
    <recommendedName>
        <fullName evidence="4">Peptidase S1 domain-containing protein</fullName>
    </recommendedName>
</protein>
<feature type="compositionally biased region" description="Low complexity" evidence="1">
    <location>
        <begin position="382"/>
        <end position="391"/>
    </location>
</feature>
<organism evidence="2 3">
    <name type="scientific">Bombyx mori</name>
    <name type="common">Silk moth</name>
    <dbReference type="NCBI Taxonomy" id="7091"/>
    <lineage>
        <taxon>Eukaryota</taxon>
        <taxon>Metazoa</taxon>
        <taxon>Ecdysozoa</taxon>
        <taxon>Arthropoda</taxon>
        <taxon>Hexapoda</taxon>
        <taxon>Insecta</taxon>
        <taxon>Pterygota</taxon>
        <taxon>Neoptera</taxon>
        <taxon>Endopterygota</taxon>
        <taxon>Lepidoptera</taxon>
        <taxon>Glossata</taxon>
        <taxon>Ditrysia</taxon>
        <taxon>Bombycoidea</taxon>
        <taxon>Bombycidae</taxon>
        <taxon>Bombycinae</taxon>
        <taxon>Bombyx</taxon>
    </lineage>
</organism>
<sequence length="437" mass="45007">MPSKRKGEGKFEGSCFFITTTHPRTGPTPLIHQIWCPAIFICTQNERILKEKQLVVERADGGRCGGSLVSVRAVLTAARCVPALWVRAPGSAAARRVRRVAAARAPSPRPALALLELEEALPGALPILMATGAGECGAPTSCHAVRLASPVGSRLVMRIAAATLDRCSALVPRLGPRADDELCLRADDLCASEQGAGVVCAGKLCGVVGEEAAGRAGCGVVGGEAVGCGAVRGEAAGCGAVRAVAVLSRRRRFLHCAHTLRACARDKECSALCSETLLFEEPTDVTTDTLTLENITSFRTATEELTTARGARPSPTPTPPRGPAPPTRTASPIAPTPGAEIISRVSFEFEPNRADFKAGEYGDNAAEYGGDEPAPPSPPGTPSATPARASPRAPPAPPATPAPPPLEAQMSADGGSAPPLKRPGVALGVLPLVCLGF</sequence>
<feature type="compositionally biased region" description="Pro residues" evidence="1">
    <location>
        <begin position="392"/>
        <end position="406"/>
    </location>
</feature>
<evidence type="ECO:0000313" key="2">
    <source>
        <dbReference type="EnsemblMetazoa" id="XP_037875064.1"/>
    </source>
</evidence>
<reference evidence="3" key="1">
    <citation type="journal article" date="2008" name="Insect Biochem. Mol. Biol.">
        <title>The genome of a lepidopteran model insect, the silkworm Bombyx mori.</title>
        <authorList>
            <consortium name="International Silkworm Genome Consortium"/>
        </authorList>
    </citation>
    <scope>NUCLEOTIDE SEQUENCE [LARGE SCALE GENOMIC DNA]</scope>
    <source>
        <strain evidence="3">p50T</strain>
    </source>
</reference>